<protein>
    <submittedName>
        <fullName evidence="1">Uncharacterized protein</fullName>
    </submittedName>
</protein>
<dbReference type="Proteomes" id="UP001145114">
    <property type="component" value="Unassembled WGS sequence"/>
</dbReference>
<evidence type="ECO:0000313" key="1">
    <source>
        <dbReference type="EMBL" id="KAJ1674739.1"/>
    </source>
</evidence>
<evidence type="ECO:0000313" key="2">
    <source>
        <dbReference type="Proteomes" id="UP001145114"/>
    </source>
</evidence>
<dbReference type="EMBL" id="JAMZIH010005720">
    <property type="protein sequence ID" value="KAJ1674739.1"/>
    <property type="molecule type" value="Genomic_DNA"/>
</dbReference>
<organism evidence="1 2">
    <name type="scientific">Spiromyces aspiralis</name>
    <dbReference type="NCBI Taxonomy" id="68401"/>
    <lineage>
        <taxon>Eukaryota</taxon>
        <taxon>Fungi</taxon>
        <taxon>Fungi incertae sedis</taxon>
        <taxon>Zoopagomycota</taxon>
        <taxon>Kickxellomycotina</taxon>
        <taxon>Kickxellomycetes</taxon>
        <taxon>Kickxellales</taxon>
        <taxon>Kickxellaceae</taxon>
        <taxon>Spiromyces</taxon>
    </lineage>
</organism>
<sequence>MALSRPLSSSQGSAGRRSTDSNRGIVEARVTGSEVEVASNDWPKCIKQNLLLVDKSFILPRIIKKGDPILLIRPRRSGKTMCLSMSEDFFGVPRGETRKKKQARYREMIVGADPKFIDEHCGRYPVIRLDLKANLFEVLYRLLMRFPEIDVDFSKKYKSENRIRIMSDLQEELHEKRKLMKTKITSCTKVLTSLVLFLNAYYHKQCILLIDELDAPILAASEDNRDAIREHIRKMLSPLVKSGEAGGLLSKCFMVGVNPISLGELGSGLNNVKPIPLHYASKASYTDDPLKLGNMIYQIAFGFTEDEVRELIATRVFPDNEEMVDIALNVARKWYDGYYVFKNFRIYNPWSVMNFIESLTEGEACSNEAEVLAKARPYWREGGDTKLLKQMYDKITSINPSISRVILWMCLDYFNLKDGTEPSDSPQTSVKVKLVDKFDYLHLTQRTTPYFDEQTKEIEVVIAKFNWDAVTENPSLNKFMSMAYYYGYLTMIREEHLAIPNQEMLEFWVRLIADKSETSDELPLLVEESRILTRSLVSEDLTGFCDAIQQHFLDPLTKVDSGTRECFYHEILFIQLRLGINISHYNCVSEFSTAGGRTDICMIPKTKGRLGVLIELKRTNKDGVMGRGRSSQGAEELLQPTAHLSLTGQEPQEPQQASSSLPAGSGGTADDSTVDVSKAPYCHLKECLREGLEQVEKNHYLRAFYGHCNKVLVVVIAFCGRKYLVSFKYYDCDGPKSTPSANQPSDTHKFCLLPHAVMASAECSNEDSGKKTKGRGKRGRGSRR</sequence>
<accession>A0ACC1HLF2</accession>
<name>A0ACC1HLF2_9FUNG</name>
<comment type="caution">
    <text evidence="1">The sequence shown here is derived from an EMBL/GenBank/DDBJ whole genome shotgun (WGS) entry which is preliminary data.</text>
</comment>
<reference evidence="1" key="1">
    <citation type="submission" date="2022-06" db="EMBL/GenBank/DDBJ databases">
        <title>Phylogenomic reconstructions and comparative analyses of Kickxellomycotina fungi.</title>
        <authorList>
            <person name="Reynolds N.K."/>
            <person name="Stajich J.E."/>
            <person name="Barry K."/>
            <person name="Grigoriev I.V."/>
            <person name="Crous P."/>
            <person name="Smith M.E."/>
        </authorList>
    </citation>
    <scope>NUCLEOTIDE SEQUENCE</scope>
    <source>
        <strain evidence="1">RSA 2271</strain>
    </source>
</reference>
<proteinExistence type="predicted"/>
<gene>
    <name evidence="1" type="ORF">EV182_002663</name>
</gene>
<keyword evidence="2" id="KW-1185">Reference proteome</keyword>